<dbReference type="Proteomes" id="UP000001901">
    <property type="component" value="Chromosome"/>
</dbReference>
<reference evidence="1 2" key="1">
    <citation type="journal article" date="2010" name="Stand. Genomic Sci.">
        <title>Complete genome sequence of Archaeoglobus profundus type strain (AV18).</title>
        <authorList>
            <person name="von Jan M."/>
            <person name="Lapidus A."/>
            <person name="Del Rio T.G."/>
            <person name="Copeland A."/>
            <person name="Tice H."/>
            <person name="Cheng J.F."/>
            <person name="Lucas S."/>
            <person name="Chen F."/>
            <person name="Nolan M."/>
            <person name="Goodwin L."/>
            <person name="Han C."/>
            <person name="Pitluck S."/>
            <person name="Liolios K."/>
            <person name="Ivanova N."/>
            <person name="Mavromatis K."/>
            <person name="Ovchinnikova G."/>
            <person name="Chertkov O."/>
            <person name="Pati A."/>
            <person name="Chen A."/>
            <person name="Palaniappan K."/>
            <person name="Land M."/>
            <person name="Hauser L."/>
            <person name="Chang Y.J."/>
            <person name="Jeffries C.D."/>
            <person name="Saunders E."/>
            <person name="Brettin T."/>
            <person name="Detter J.C."/>
            <person name="Chain P."/>
            <person name="Eichinger K."/>
            <person name="Huber H."/>
            <person name="Spring S."/>
            <person name="Rohde M."/>
            <person name="Goker M."/>
            <person name="Wirth R."/>
            <person name="Woyke T."/>
            <person name="Bristow J."/>
            <person name="Eisen J.A."/>
            <person name="Markowitz V."/>
            <person name="Hugenholtz P."/>
            <person name="Kyrpides N.C."/>
            <person name="Klenk H.P."/>
        </authorList>
    </citation>
    <scope>NUCLEOTIDE SEQUENCE [LARGE SCALE GENOMIC DNA]</scope>
    <source>
        <strain evidence="2">DSM 5631 / JCM 9629 / NBRC 100127 / Av18</strain>
    </source>
</reference>
<dbReference type="OrthoDB" id="145435at2157"/>
<evidence type="ECO:0008006" key="3">
    <source>
        <dbReference type="Google" id="ProtNLM"/>
    </source>
</evidence>
<organism evidence="1 2">
    <name type="scientific">Archaeoglobus profundus (strain DSM 5631 / JCM 9629 / NBRC 100127 / Av18)</name>
    <dbReference type="NCBI Taxonomy" id="572546"/>
    <lineage>
        <taxon>Archaea</taxon>
        <taxon>Methanobacteriati</taxon>
        <taxon>Methanobacteriota</taxon>
        <taxon>Archaeoglobi</taxon>
        <taxon>Archaeoglobales</taxon>
        <taxon>Archaeoglobaceae</taxon>
        <taxon>Archaeoglobus</taxon>
    </lineage>
</organism>
<dbReference type="HOGENOM" id="CLU_114819_0_0_2"/>
<evidence type="ECO:0000313" key="2">
    <source>
        <dbReference type="Proteomes" id="UP000001901"/>
    </source>
</evidence>
<gene>
    <name evidence="1" type="ordered locus">Arcpr_1448</name>
</gene>
<dbReference type="RefSeq" id="WP_012940832.1">
    <property type="nucleotide sequence ID" value="NC_013741.1"/>
</dbReference>
<dbReference type="InterPro" id="IPR014518">
    <property type="entry name" value="UCP022079"/>
</dbReference>
<dbReference type="STRING" id="572546.Arcpr_1448"/>
<dbReference type="AlphaFoldDB" id="D2REF2"/>
<keyword evidence="2" id="KW-1185">Reference proteome</keyword>
<sequence length="185" mass="21217">MEFYTQERFKNWISIIEKVEVRADDPKSFEVFDHFVEDFAIACLKLIDAVKNREITKKKALELLESAKMNFLTSVDFGDELKNEIYEFIKESIKAIAQSTYYYLQGKFSKKNFEQLLKEAIEKERKGDLASAFETVAKMGAKVLKGEELPEFDVPDGIVANWLDGVETLAVVMKIAKIDQHLSSS</sequence>
<dbReference type="Pfam" id="PF09920">
    <property type="entry name" value="DUF2150"/>
    <property type="match status" value="1"/>
</dbReference>
<protein>
    <recommendedName>
        <fullName evidence="3">DUF2150 domain-containing protein</fullName>
    </recommendedName>
</protein>
<dbReference type="EMBL" id="CP001857">
    <property type="protein sequence ID" value="ADB58496.1"/>
    <property type="molecule type" value="Genomic_DNA"/>
</dbReference>
<dbReference type="KEGG" id="apo:Arcpr_1448"/>
<accession>D2REF2</accession>
<name>D2REF2_ARCPA</name>
<evidence type="ECO:0000313" key="1">
    <source>
        <dbReference type="EMBL" id="ADB58496.1"/>
    </source>
</evidence>
<dbReference type="eggNOG" id="arCOG04411">
    <property type="taxonomic scope" value="Archaea"/>
</dbReference>
<dbReference type="PIRSF" id="PIRSF022079">
    <property type="entry name" value="UCP022079"/>
    <property type="match status" value="1"/>
</dbReference>
<proteinExistence type="predicted"/>
<dbReference type="GeneID" id="8740137"/>
<dbReference type="PaxDb" id="572546-Arcpr_1448"/>